<sequence length="318" mass="32657">MLLTSSPSSNASVSLTLFESASFTNTWRFSSPTKAGVSSSSSSQSHPSIVSATSISNATFGNLANDTQLLNITSTGKYFNTTTPTISALNAANTSQPFNETTAAPFMNITSAPIATITPAPQLNQTHPLAANTTIPPFHNSTSSTRFANTTATTSSAPTPTQTIDRTCGETLTPFTVQVGQPGGMFDDWFLKLSGDAILFVPDSATATQFSVEGSGHLCAVGSLGTQGNAIIAIAENATDITGSGVYFIDPEVLEDIDELGYAALQCEVGADALSCSEGAKGFWVGCGLGLDITSDGDGSAEIGGWDCTGVTLAPVYS</sequence>
<reference evidence="2" key="1">
    <citation type="journal article" date="2013" name="Genome Announc.">
        <title>Draft genome sequence of the grapevine dieback fungus Eutypa lata UCR-EL1.</title>
        <authorList>
            <person name="Blanco-Ulate B."/>
            <person name="Rolshausen P.E."/>
            <person name="Cantu D."/>
        </authorList>
    </citation>
    <scope>NUCLEOTIDE SEQUENCE [LARGE SCALE GENOMIC DNA]</scope>
    <source>
        <strain evidence="2">UCR-EL1</strain>
    </source>
</reference>
<name>M7SGI2_EUTLA</name>
<keyword evidence="2" id="KW-1185">Reference proteome</keyword>
<dbReference type="eggNOG" id="ENOG502T0Z0">
    <property type="taxonomic scope" value="Eukaryota"/>
</dbReference>
<dbReference type="AlphaFoldDB" id="M7SGI2"/>
<dbReference type="OrthoDB" id="5242522at2759"/>
<evidence type="ECO:0000313" key="1">
    <source>
        <dbReference type="EMBL" id="EMR63373.1"/>
    </source>
</evidence>
<dbReference type="EMBL" id="KB707234">
    <property type="protein sequence ID" value="EMR63373.1"/>
    <property type="molecule type" value="Genomic_DNA"/>
</dbReference>
<gene>
    <name evidence="1" type="ORF">UCREL1_9659</name>
</gene>
<dbReference type="KEGG" id="ela:UCREL1_9659"/>
<protein>
    <submittedName>
        <fullName evidence="1">Uncharacterized protein</fullName>
    </submittedName>
</protein>
<proteinExistence type="predicted"/>
<dbReference type="HOGENOM" id="CLU_874451_0_0_1"/>
<dbReference type="Proteomes" id="UP000012174">
    <property type="component" value="Unassembled WGS sequence"/>
</dbReference>
<accession>M7SGI2</accession>
<evidence type="ECO:0000313" key="2">
    <source>
        <dbReference type="Proteomes" id="UP000012174"/>
    </source>
</evidence>
<organism evidence="1 2">
    <name type="scientific">Eutypa lata (strain UCR-EL1)</name>
    <name type="common">Grapevine dieback disease fungus</name>
    <name type="synonym">Eutypa armeniacae</name>
    <dbReference type="NCBI Taxonomy" id="1287681"/>
    <lineage>
        <taxon>Eukaryota</taxon>
        <taxon>Fungi</taxon>
        <taxon>Dikarya</taxon>
        <taxon>Ascomycota</taxon>
        <taxon>Pezizomycotina</taxon>
        <taxon>Sordariomycetes</taxon>
        <taxon>Xylariomycetidae</taxon>
        <taxon>Xylariales</taxon>
        <taxon>Diatrypaceae</taxon>
        <taxon>Eutypa</taxon>
    </lineage>
</organism>